<keyword evidence="1" id="KW-0812">Transmembrane</keyword>
<evidence type="ECO:0000256" key="1">
    <source>
        <dbReference type="SAM" id="Phobius"/>
    </source>
</evidence>
<name>A0A0R3RV10_9BILA</name>
<dbReference type="Proteomes" id="UP000050640">
    <property type="component" value="Unplaced"/>
</dbReference>
<organism evidence="2 3">
    <name type="scientific">Elaeophora elaphi</name>
    <dbReference type="NCBI Taxonomy" id="1147741"/>
    <lineage>
        <taxon>Eukaryota</taxon>
        <taxon>Metazoa</taxon>
        <taxon>Ecdysozoa</taxon>
        <taxon>Nematoda</taxon>
        <taxon>Chromadorea</taxon>
        <taxon>Rhabditida</taxon>
        <taxon>Spirurina</taxon>
        <taxon>Spiruromorpha</taxon>
        <taxon>Filarioidea</taxon>
        <taxon>Onchocercidae</taxon>
        <taxon>Elaeophora</taxon>
    </lineage>
</organism>
<feature type="transmembrane region" description="Helical" evidence="1">
    <location>
        <begin position="45"/>
        <end position="63"/>
    </location>
</feature>
<keyword evidence="1" id="KW-1133">Transmembrane helix</keyword>
<keyword evidence="1" id="KW-0472">Membrane</keyword>
<accession>A0A0R3RV10</accession>
<protein>
    <submittedName>
        <fullName evidence="3">MMPL domain-containing protein</fullName>
    </submittedName>
</protein>
<dbReference type="AlphaFoldDB" id="A0A0R3RV10"/>
<feature type="transmembrane region" description="Helical" evidence="1">
    <location>
        <begin position="69"/>
        <end position="87"/>
    </location>
</feature>
<dbReference type="WBParaSite" id="EEL_0000590001-mRNA-1">
    <property type="protein sequence ID" value="EEL_0000590001-mRNA-1"/>
    <property type="gene ID" value="EEL_0000590001"/>
</dbReference>
<sequence>MPSEEGKMQKKIRFEKSASDTISNDSMISLNTTIGCFTLLNSIKLILIMGLLSTSVFSGLIIVHFRPAILTTIIPVTVISITLYGVLRRNHLCLWPIIGISD</sequence>
<proteinExistence type="predicted"/>
<evidence type="ECO:0000313" key="3">
    <source>
        <dbReference type="WBParaSite" id="EEL_0000590001-mRNA-1"/>
    </source>
</evidence>
<keyword evidence="2" id="KW-1185">Reference proteome</keyword>
<evidence type="ECO:0000313" key="2">
    <source>
        <dbReference type="Proteomes" id="UP000050640"/>
    </source>
</evidence>
<reference evidence="3" key="1">
    <citation type="submission" date="2017-02" db="UniProtKB">
        <authorList>
            <consortium name="WormBaseParasite"/>
        </authorList>
    </citation>
    <scope>IDENTIFICATION</scope>
</reference>